<evidence type="ECO:0000313" key="2">
    <source>
        <dbReference type="EMBL" id="PWH87138.1"/>
    </source>
</evidence>
<reference evidence="2 3" key="1">
    <citation type="submission" date="2018-05" db="EMBL/GenBank/DDBJ databases">
        <title>Brumimicrobium oceani sp. nov., isolated from coastal sediment.</title>
        <authorList>
            <person name="Kou Y."/>
        </authorList>
    </citation>
    <scope>NUCLEOTIDE SEQUENCE [LARGE SCALE GENOMIC DNA]</scope>
    <source>
        <strain evidence="2 3">C305</strain>
    </source>
</reference>
<sequence length="95" mass="10842">MFGDPRPREAVLNLGGAWGNKIVCTVIVLIFRITLILKFFVFEVWVKKSRGVLDCIVKVYSIGTTWGLWFLKEVYVWKPKATRSFANFRGSLGVS</sequence>
<organism evidence="2 3">
    <name type="scientific">Brumimicrobium oceani</name>
    <dbReference type="NCBI Taxonomy" id="2100725"/>
    <lineage>
        <taxon>Bacteria</taxon>
        <taxon>Pseudomonadati</taxon>
        <taxon>Bacteroidota</taxon>
        <taxon>Flavobacteriia</taxon>
        <taxon>Flavobacteriales</taxon>
        <taxon>Crocinitomicaceae</taxon>
        <taxon>Brumimicrobium</taxon>
    </lineage>
</organism>
<dbReference type="AlphaFoldDB" id="A0A2U2XH60"/>
<protein>
    <submittedName>
        <fullName evidence="2">Uncharacterized protein</fullName>
    </submittedName>
</protein>
<accession>A0A2U2XH60</accession>
<evidence type="ECO:0000256" key="1">
    <source>
        <dbReference type="SAM" id="Phobius"/>
    </source>
</evidence>
<gene>
    <name evidence="2" type="ORF">DIT68_02425</name>
</gene>
<evidence type="ECO:0000313" key="3">
    <source>
        <dbReference type="Proteomes" id="UP000245370"/>
    </source>
</evidence>
<keyword evidence="1" id="KW-1133">Transmembrane helix</keyword>
<keyword evidence="3" id="KW-1185">Reference proteome</keyword>
<feature type="transmembrane region" description="Helical" evidence="1">
    <location>
        <begin position="20"/>
        <end position="41"/>
    </location>
</feature>
<proteinExistence type="predicted"/>
<keyword evidence="1" id="KW-0812">Transmembrane</keyword>
<reference evidence="2 3" key="2">
    <citation type="submission" date="2018-05" db="EMBL/GenBank/DDBJ databases">
        <authorList>
            <person name="Lanie J.A."/>
            <person name="Ng W.-L."/>
            <person name="Kazmierczak K.M."/>
            <person name="Andrzejewski T.M."/>
            <person name="Davidsen T.M."/>
            <person name="Wayne K.J."/>
            <person name="Tettelin H."/>
            <person name="Glass J.I."/>
            <person name="Rusch D."/>
            <person name="Podicherti R."/>
            <person name="Tsui H.-C.T."/>
            <person name="Winkler M.E."/>
        </authorList>
    </citation>
    <scope>NUCLEOTIDE SEQUENCE [LARGE SCALE GENOMIC DNA]</scope>
    <source>
        <strain evidence="2 3">C305</strain>
    </source>
</reference>
<dbReference type="Proteomes" id="UP000245370">
    <property type="component" value="Unassembled WGS sequence"/>
</dbReference>
<comment type="caution">
    <text evidence="2">The sequence shown here is derived from an EMBL/GenBank/DDBJ whole genome shotgun (WGS) entry which is preliminary data.</text>
</comment>
<name>A0A2U2XH60_9FLAO</name>
<dbReference type="EMBL" id="QFRJ01000001">
    <property type="protein sequence ID" value="PWH87138.1"/>
    <property type="molecule type" value="Genomic_DNA"/>
</dbReference>
<keyword evidence="1" id="KW-0472">Membrane</keyword>